<gene>
    <name evidence="1" type="ORF">S12H4_26170</name>
</gene>
<sequence>SSGPRKIDYPNELSFYDLSKFSYEAPGDGSHYAEDIRRIFPEDIWQHIFRFDRENIIKRIESIAFANISSWALIKQAINNCEVKSVWQTHDRAVKAELKNGEELSAVEPVIDDIINIAEAVEPKCGKILMGTE</sequence>
<protein>
    <submittedName>
        <fullName evidence="1">Uncharacterized protein</fullName>
    </submittedName>
</protein>
<dbReference type="AlphaFoldDB" id="X1RIC1"/>
<proteinExistence type="predicted"/>
<reference evidence="1" key="1">
    <citation type="journal article" date="2014" name="Front. Microbiol.">
        <title>High frequency of phylogenetically diverse reductive dehalogenase-homologous genes in deep subseafloor sedimentary metagenomes.</title>
        <authorList>
            <person name="Kawai M."/>
            <person name="Futagami T."/>
            <person name="Toyoda A."/>
            <person name="Takaki Y."/>
            <person name="Nishi S."/>
            <person name="Hori S."/>
            <person name="Arai W."/>
            <person name="Tsubouchi T."/>
            <person name="Morono Y."/>
            <person name="Uchiyama I."/>
            <person name="Ito T."/>
            <person name="Fujiyama A."/>
            <person name="Inagaki F."/>
            <person name="Takami H."/>
        </authorList>
    </citation>
    <scope>NUCLEOTIDE SEQUENCE</scope>
    <source>
        <strain evidence="1">Expedition CK06-06</strain>
    </source>
</reference>
<name>X1RIC1_9ZZZZ</name>
<organism evidence="1">
    <name type="scientific">marine sediment metagenome</name>
    <dbReference type="NCBI Taxonomy" id="412755"/>
    <lineage>
        <taxon>unclassified sequences</taxon>
        <taxon>metagenomes</taxon>
        <taxon>ecological metagenomes</taxon>
    </lineage>
</organism>
<evidence type="ECO:0000313" key="1">
    <source>
        <dbReference type="EMBL" id="GAI80373.1"/>
    </source>
</evidence>
<accession>X1RIC1</accession>
<dbReference type="EMBL" id="BARW01014823">
    <property type="protein sequence ID" value="GAI80373.1"/>
    <property type="molecule type" value="Genomic_DNA"/>
</dbReference>
<feature type="non-terminal residue" evidence="1">
    <location>
        <position position="1"/>
    </location>
</feature>
<comment type="caution">
    <text evidence="1">The sequence shown here is derived from an EMBL/GenBank/DDBJ whole genome shotgun (WGS) entry which is preliminary data.</text>
</comment>